<dbReference type="Gene3D" id="1.10.1220.10">
    <property type="entry name" value="Met repressor-like"/>
    <property type="match status" value="1"/>
</dbReference>
<dbReference type="EMBL" id="MTEJ01000470">
    <property type="protein sequence ID" value="OQX02632.1"/>
    <property type="molecule type" value="Genomic_DNA"/>
</dbReference>
<dbReference type="InterPro" id="IPR053853">
    <property type="entry name" value="FitA-like_RHH"/>
</dbReference>
<dbReference type="GO" id="GO:0003677">
    <property type="term" value="F:DNA binding"/>
    <property type="evidence" value="ECO:0007669"/>
    <property type="project" value="UniProtKB-KW"/>
</dbReference>
<evidence type="ECO:0000313" key="2">
    <source>
        <dbReference type="EMBL" id="OQX02632.1"/>
    </source>
</evidence>
<dbReference type="InterPro" id="IPR010985">
    <property type="entry name" value="Ribbon_hlx_hlx"/>
</dbReference>
<dbReference type="AlphaFoldDB" id="A0A1Y1QCH0"/>
<dbReference type="InterPro" id="IPR013321">
    <property type="entry name" value="Arc_rbn_hlx_hlx"/>
</dbReference>
<evidence type="ECO:0000313" key="3">
    <source>
        <dbReference type="Proteomes" id="UP000192491"/>
    </source>
</evidence>
<name>A0A1Y1QCH0_9GAMM</name>
<sequence length="80" mass="9055">MILKQHYPLFQTFFGTPSLKQRAARNGRSAEMEHRAILREVLLVLKKRSLAEVLAAMPNVGTDADFERIQGKQQVADVFA</sequence>
<accession>A0A1Y1QCH0</accession>
<organism evidence="2 3">
    <name type="scientific">Thiothrix lacustris</name>
    <dbReference type="NCBI Taxonomy" id="525917"/>
    <lineage>
        <taxon>Bacteria</taxon>
        <taxon>Pseudomonadati</taxon>
        <taxon>Pseudomonadota</taxon>
        <taxon>Gammaproteobacteria</taxon>
        <taxon>Thiotrichales</taxon>
        <taxon>Thiotrichaceae</taxon>
        <taxon>Thiothrix</taxon>
    </lineage>
</organism>
<dbReference type="SUPFAM" id="SSF47598">
    <property type="entry name" value="Ribbon-helix-helix"/>
    <property type="match status" value="1"/>
</dbReference>
<proteinExistence type="predicted"/>
<feature type="domain" description="Antitoxin FitA-like ribbon-helix-helix" evidence="1">
    <location>
        <begin position="19"/>
        <end position="41"/>
    </location>
</feature>
<comment type="caution">
    <text evidence="2">The sequence shown here is derived from an EMBL/GenBank/DDBJ whole genome shotgun (WGS) entry which is preliminary data.</text>
</comment>
<dbReference type="eggNOG" id="COG4691">
    <property type="taxonomic scope" value="Bacteria"/>
</dbReference>
<gene>
    <name evidence="2" type="ORF">BWK73_42105</name>
</gene>
<dbReference type="Proteomes" id="UP000192491">
    <property type="component" value="Unassembled WGS sequence"/>
</dbReference>
<protein>
    <submittedName>
        <fullName evidence="2">DNA-binding protein</fullName>
    </submittedName>
</protein>
<dbReference type="GO" id="GO:0006355">
    <property type="term" value="P:regulation of DNA-templated transcription"/>
    <property type="evidence" value="ECO:0007669"/>
    <property type="project" value="InterPro"/>
</dbReference>
<reference evidence="2 3" key="1">
    <citation type="submission" date="2017-01" db="EMBL/GenBank/DDBJ databases">
        <title>Novel large sulfur bacteria in the metagenomes of groundwater-fed chemosynthetic microbial mats in the Lake Huron basin.</title>
        <authorList>
            <person name="Sharrar A.M."/>
            <person name="Flood B.E."/>
            <person name="Bailey J.V."/>
            <person name="Jones D.S."/>
            <person name="Biddanda B."/>
            <person name="Ruberg S.A."/>
            <person name="Marcus D.N."/>
            <person name="Dick G.J."/>
        </authorList>
    </citation>
    <scope>NUCLEOTIDE SEQUENCE [LARGE SCALE GENOMIC DNA]</scope>
    <source>
        <strain evidence="2">A8</strain>
    </source>
</reference>
<evidence type="ECO:0000259" key="1">
    <source>
        <dbReference type="Pfam" id="PF22513"/>
    </source>
</evidence>
<keyword evidence="2" id="KW-0238">DNA-binding</keyword>
<dbReference type="Pfam" id="PF22513">
    <property type="entry name" value="FitA-like_RHH"/>
    <property type="match status" value="1"/>
</dbReference>